<keyword evidence="2" id="KW-1185">Reference proteome</keyword>
<evidence type="ECO:0000313" key="1">
    <source>
        <dbReference type="EMBL" id="NGX96381.1"/>
    </source>
</evidence>
<accession>A0A7C9RGN4</accession>
<comment type="caution">
    <text evidence="1">The sequence shown here is derived from an EMBL/GenBank/DDBJ whole genome shotgun (WGS) entry which is preliminary data.</text>
</comment>
<name>A0A7C9RGN4_9BRAD</name>
<evidence type="ECO:0000313" key="2">
    <source>
        <dbReference type="Proteomes" id="UP000480266"/>
    </source>
</evidence>
<protein>
    <submittedName>
        <fullName evidence="1">Uncharacterized protein</fullName>
    </submittedName>
</protein>
<dbReference type="Proteomes" id="UP000480266">
    <property type="component" value="Unassembled WGS sequence"/>
</dbReference>
<proteinExistence type="predicted"/>
<sequence length="163" mass="17744">MTVTRRGLRMPDRDWSSAVVKAGVLAGATYPSDMIRDARTGREYPDPRAGMPVAAIAMALEYGEGQNHPRPFMQQTVAERRKEWTDGVVKLVQSGQTPEQAVGSIGQAMKEDIQKTITDWPADNSKQWAEVKGFNAGLRFTGHLLKSIESEVVQGDAAEGGAT</sequence>
<reference evidence="1" key="1">
    <citation type="submission" date="2020-02" db="EMBL/GenBank/DDBJ databases">
        <title>Draft genome sequence of Candidatus Afipia apatlaquensis IBT-C3, a potential strain for decolorization of textile dyes.</title>
        <authorList>
            <person name="Sanchez-Reyes A."/>
            <person name="Breton-Deval L."/>
            <person name="Mangelson H."/>
            <person name="Sanchez-Flores A."/>
        </authorList>
    </citation>
    <scope>NUCLEOTIDE SEQUENCE [LARGE SCALE GENOMIC DNA]</scope>
    <source>
        <strain evidence="1">IBT-C3</strain>
    </source>
</reference>
<dbReference type="AlphaFoldDB" id="A0A7C9RGN4"/>
<gene>
    <name evidence="1" type="ORF">G4V63_14525</name>
</gene>
<dbReference type="EMBL" id="JAAMRR010000746">
    <property type="protein sequence ID" value="NGX96381.1"/>
    <property type="molecule type" value="Genomic_DNA"/>
</dbReference>
<organism evidence="1 2">
    <name type="scientific">Candidatus Afipia apatlaquensis</name>
    <dbReference type="NCBI Taxonomy" id="2712852"/>
    <lineage>
        <taxon>Bacteria</taxon>
        <taxon>Pseudomonadati</taxon>
        <taxon>Pseudomonadota</taxon>
        <taxon>Alphaproteobacteria</taxon>
        <taxon>Hyphomicrobiales</taxon>
        <taxon>Nitrobacteraceae</taxon>
        <taxon>Afipia</taxon>
    </lineage>
</organism>